<protein>
    <submittedName>
        <fullName evidence="2">Uncharacterized protein</fullName>
    </submittedName>
</protein>
<evidence type="ECO:0000313" key="3">
    <source>
        <dbReference type="Proteomes" id="UP001165069"/>
    </source>
</evidence>
<name>A0ABQ5QCI1_9BACT</name>
<sequence>MARRRFLQPGFWSNPLLSKCPALTRLMFQVIWTHADFDGAFQWDPEALAMKGLPRDDFDAGEALARLEHDGFIRSYTVGGKRFGFVVNWHKHQDPHPGEKPIFPRPSDDPDFQVKVKEVRWRKPGDTAFESPEIERGLYPWLQLAGRLLATCTEVAGRLSATDKEGKEGKEGPSQEEDVPRLEPLTRQGPKPKAERQPKPIPKLEAILGPKGSPDDLAYWKLVGIFGAAKNPAPTQTAQAFVNAMMTIPPHSILAKAQNLRDSLSGPQFMPQLQKWLDGQGYLNPDAPSAGMAPSHRRESDEEYAALLEREQIGA</sequence>
<feature type="compositionally biased region" description="Basic and acidic residues" evidence="1">
    <location>
        <begin position="161"/>
        <end position="181"/>
    </location>
</feature>
<keyword evidence="3" id="KW-1185">Reference proteome</keyword>
<comment type="caution">
    <text evidence="2">The sequence shown here is derived from an EMBL/GenBank/DDBJ whole genome shotgun (WGS) entry which is preliminary data.</text>
</comment>
<organism evidence="2 3">
    <name type="scientific">Geothrix limicola</name>
    <dbReference type="NCBI Taxonomy" id="2927978"/>
    <lineage>
        <taxon>Bacteria</taxon>
        <taxon>Pseudomonadati</taxon>
        <taxon>Acidobacteriota</taxon>
        <taxon>Holophagae</taxon>
        <taxon>Holophagales</taxon>
        <taxon>Holophagaceae</taxon>
        <taxon>Geothrix</taxon>
    </lineage>
</organism>
<accession>A0ABQ5QCI1</accession>
<evidence type="ECO:0000256" key="1">
    <source>
        <dbReference type="SAM" id="MobiDB-lite"/>
    </source>
</evidence>
<evidence type="ECO:0000313" key="2">
    <source>
        <dbReference type="EMBL" id="GLH72056.1"/>
    </source>
</evidence>
<dbReference type="Proteomes" id="UP001165069">
    <property type="component" value="Unassembled WGS sequence"/>
</dbReference>
<proteinExistence type="predicted"/>
<reference evidence="2 3" key="1">
    <citation type="journal article" date="2023" name="Antonie Van Leeuwenhoek">
        <title>Mesoterricola silvestris gen. nov., sp. nov., Mesoterricola sediminis sp. nov., Geothrix oryzae sp. nov., Geothrix edaphica sp. nov., Geothrix rubra sp. nov., and Geothrix limicola sp. nov., six novel members of Acidobacteriota isolated from soils.</title>
        <authorList>
            <person name="Itoh H."/>
            <person name="Sugisawa Y."/>
            <person name="Mise K."/>
            <person name="Xu Z."/>
            <person name="Kuniyasu M."/>
            <person name="Ushijima N."/>
            <person name="Kawano K."/>
            <person name="Kobayashi E."/>
            <person name="Shiratori Y."/>
            <person name="Masuda Y."/>
            <person name="Senoo K."/>
        </authorList>
    </citation>
    <scope>NUCLEOTIDE SEQUENCE [LARGE SCALE GENOMIC DNA]</scope>
    <source>
        <strain evidence="2 3">Red804</strain>
    </source>
</reference>
<feature type="region of interest" description="Disordered" evidence="1">
    <location>
        <begin position="283"/>
        <end position="302"/>
    </location>
</feature>
<dbReference type="EMBL" id="BSDE01000001">
    <property type="protein sequence ID" value="GLH72056.1"/>
    <property type="molecule type" value="Genomic_DNA"/>
</dbReference>
<feature type="region of interest" description="Disordered" evidence="1">
    <location>
        <begin position="160"/>
        <end position="200"/>
    </location>
</feature>
<gene>
    <name evidence="2" type="ORF">GETHLI_05580</name>
</gene>